<gene>
    <name evidence="5" type="ORF">Tco_0799638</name>
</gene>
<sequence>MFDMFSEKRKKSSHTPKADDTNQEKLYILHMDLCGPMRLESINGKKYILVIVDDYSRFTWVKFLRLKDEAPKTMIKCLNQIKVRLNDTVRNVRTVNGTEFVNQTLKDYYENVGISHQTSVAHTPRQNGVVKIRNCTLVEAARTMLIFSKALLYLWAEAVSTTCYTYNRSLIRLRYHKTPYELMHEKKLDLSFLHVFGSLCYPTNDNEDLGKLKLKADIGFFVGYAPFSSGPAPQLMTPGTLSSGLMPNPPSLTPYVPPIKLIGISCSNQSSLDQDAPSTSNPSTQEQEQSLIISQGGKESPKTPHFHDDPLHETLHEDSTSQGSSSNVRSSHTLLELLDLVMLIKLKWIYKVKKDELGGVLKNKARLVAKGYRQEEGIDFEESFTPVAIIEAIRIFIASATNKNMTIYQINIKTAFLNGELCEVLYVSQPKGFVDQDKALYGLKQALRVGYDMLSSFLLSQEFSKGVVDPTVFTRKAGSDILLYKFMSMI</sequence>
<feature type="compositionally biased region" description="Basic and acidic residues" evidence="3">
    <location>
        <begin position="299"/>
        <end position="319"/>
    </location>
</feature>
<keyword evidence="6" id="KW-1185">Reference proteome</keyword>
<proteinExistence type="predicted"/>
<dbReference type="InterPro" id="IPR012337">
    <property type="entry name" value="RNaseH-like_sf"/>
</dbReference>
<reference evidence="5" key="2">
    <citation type="submission" date="2022-01" db="EMBL/GenBank/DDBJ databases">
        <authorList>
            <person name="Yamashiro T."/>
            <person name="Shiraishi A."/>
            <person name="Satake H."/>
            <person name="Nakayama K."/>
        </authorList>
    </citation>
    <scope>NUCLEOTIDE SEQUENCE</scope>
</reference>
<dbReference type="PANTHER" id="PTHR42648">
    <property type="entry name" value="TRANSPOSASE, PUTATIVE-RELATED"/>
    <property type="match status" value="1"/>
</dbReference>
<keyword evidence="2" id="KW-0378">Hydrolase</keyword>
<dbReference type="InterPro" id="IPR039537">
    <property type="entry name" value="Retrotran_Ty1/copia-like"/>
</dbReference>
<evidence type="ECO:0000313" key="6">
    <source>
        <dbReference type="Proteomes" id="UP001151760"/>
    </source>
</evidence>
<feature type="region of interest" description="Disordered" evidence="3">
    <location>
        <begin position="269"/>
        <end position="328"/>
    </location>
</feature>
<evidence type="ECO:0000259" key="4">
    <source>
        <dbReference type="PROSITE" id="PS50994"/>
    </source>
</evidence>
<feature type="domain" description="Integrase catalytic" evidence="4">
    <location>
        <begin position="12"/>
        <end position="187"/>
    </location>
</feature>
<dbReference type="InterPro" id="IPR036397">
    <property type="entry name" value="RNaseH_sf"/>
</dbReference>
<feature type="compositionally biased region" description="Polar residues" evidence="3">
    <location>
        <begin position="269"/>
        <end position="293"/>
    </location>
</feature>
<accession>A0ABQ4ZQV7</accession>
<dbReference type="Gene3D" id="3.30.420.10">
    <property type="entry name" value="Ribonuclease H-like superfamily/Ribonuclease H"/>
    <property type="match status" value="1"/>
</dbReference>
<dbReference type="Proteomes" id="UP001151760">
    <property type="component" value="Unassembled WGS sequence"/>
</dbReference>
<dbReference type="InterPro" id="IPR013103">
    <property type="entry name" value="RVT_2"/>
</dbReference>
<protein>
    <submittedName>
        <fullName evidence="5">Retrovirus-related pol polyprotein from transposon TNT 1-94</fullName>
    </submittedName>
</protein>
<dbReference type="PANTHER" id="PTHR42648:SF18">
    <property type="entry name" value="RETROTRANSPOSON, UNCLASSIFIED-LIKE PROTEIN"/>
    <property type="match status" value="1"/>
</dbReference>
<dbReference type="SUPFAM" id="SSF53098">
    <property type="entry name" value="Ribonuclease H-like"/>
    <property type="match status" value="1"/>
</dbReference>
<keyword evidence="1" id="KW-0479">Metal-binding</keyword>
<dbReference type="PROSITE" id="PS50994">
    <property type="entry name" value="INTEGRASE"/>
    <property type="match status" value="1"/>
</dbReference>
<dbReference type="Pfam" id="PF00665">
    <property type="entry name" value="rve"/>
    <property type="match status" value="1"/>
</dbReference>
<reference evidence="5" key="1">
    <citation type="journal article" date="2022" name="Int. J. Mol. Sci.">
        <title>Draft Genome of Tanacetum Coccineum: Genomic Comparison of Closely Related Tanacetum-Family Plants.</title>
        <authorList>
            <person name="Yamashiro T."/>
            <person name="Shiraishi A."/>
            <person name="Nakayama K."/>
            <person name="Satake H."/>
        </authorList>
    </citation>
    <scope>NUCLEOTIDE SEQUENCE</scope>
</reference>
<dbReference type="Pfam" id="PF07727">
    <property type="entry name" value="RVT_2"/>
    <property type="match status" value="1"/>
</dbReference>
<evidence type="ECO:0000256" key="3">
    <source>
        <dbReference type="SAM" id="MobiDB-lite"/>
    </source>
</evidence>
<name>A0ABQ4ZQV7_9ASTR</name>
<evidence type="ECO:0000256" key="1">
    <source>
        <dbReference type="ARBA" id="ARBA00022723"/>
    </source>
</evidence>
<dbReference type="InterPro" id="IPR001584">
    <property type="entry name" value="Integrase_cat-core"/>
</dbReference>
<organism evidence="5 6">
    <name type="scientific">Tanacetum coccineum</name>
    <dbReference type="NCBI Taxonomy" id="301880"/>
    <lineage>
        <taxon>Eukaryota</taxon>
        <taxon>Viridiplantae</taxon>
        <taxon>Streptophyta</taxon>
        <taxon>Embryophyta</taxon>
        <taxon>Tracheophyta</taxon>
        <taxon>Spermatophyta</taxon>
        <taxon>Magnoliopsida</taxon>
        <taxon>eudicotyledons</taxon>
        <taxon>Gunneridae</taxon>
        <taxon>Pentapetalae</taxon>
        <taxon>asterids</taxon>
        <taxon>campanulids</taxon>
        <taxon>Asterales</taxon>
        <taxon>Asteraceae</taxon>
        <taxon>Asteroideae</taxon>
        <taxon>Anthemideae</taxon>
        <taxon>Anthemidinae</taxon>
        <taxon>Tanacetum</taxon>
    </lineage>
</organism>
<evidence type="ECO:0000313" key="5">
    <source>
        <dbReference type="EMBL" id="GJS92670.1"/>
    </source>
</evidence>
<comment type="caution">
    <text evidence="5">The sequence shown here is derived from an EMBL/GenBank/DDBJ whole genome shotgun (WGS) entry which is preliminary data.</text>
</comment>
<evidence type="ECO:0000256" key="2">
    <source>
        <dbReference type="ARBA" id="ARBA00022801"/>
    </source>
</evidence>
<dbReference type="EMBL" id="BQNB010011598">
    <property type="protein sequence ID" value="GJS92670.1"/>
    <property type="molecule type" value="Genomic_DNA"/>
</dbReference>